<dbReference type="GO" id="GO:0016787">
    <property type="term" value="F:hydrolase activity"/>
    <property type="evidence" value="ECO:0007669"/>
    <property type="project" value="InterPro"/>
</dbReference>
<feature type="domain" description="Hydantoinase A/oxoprolinase" evidence="1">
    <location>
        <begin position="69"/>
        <end position="351"/>
    </location>
</feature>
<dbReference type="NCBIfam" id="TIGR03123">
    <property type="entry name" value="one_C_unchar_1"/>
    <property type="match status" value="1"/>
</dbReference>
<comment type="caution">
    <text evidence="2">The sequence shown here is derived from an EMBL/GenBank/DDBJ whole genome shotgun (WGS) entry which is preliminary data.</text>
</comment>
<gene>
    <name evidence="2" type="ORF">LCGC14_0761100</name>
</gene>
<sequence>MIILGLDIGGANTKAALLHFKEKKRIESFSYIEYFPFWENIITEIPLMLQRIIKNLIEKNNFALKNIDYITVTITAELSDAFQTKREGILIILDALETIFNEEILRFITNKSKFVNLERAKSDYLSIAAANWASTALFLGNFISMCVLIDAGSTTIDIIPIYKSLPVPKGRDDTSRLINHELIYTGGLRATIPSITHHVPYKGKKIRVSFEKFALIADVYKILNLISEKDYIIDTADHRSNSLEDCYARLSRVICLDLETISIEDLNIIANSIYGKHLDIITEEIKSFMAILIGRYNEFKSKPKFVITGLSADFLIKIPLNNLGYQNILSYEEITMIPNKISSSAFAVAGALYHQLKFNRG</sequence>
<organism evidence="2">
    <name type="scientific">marine sediment metagenome</name>
    <dbReference type="NCBI Taxonomy" id="412755"/>
    <lineage>
        <taxon>unclassified sequences</taxon>
        <taxon>metagenomes</taxon>
        <taxon>ecological metagenomes</taxon>
    </lineage>
</organism>
<name>A0A0F9T839_9ZZZZ</name>
<proteinExistence type="predicted"/>
<dbReference type="Gene3D" id="3.30.420.40">
    <property type="match status" value="1"/>
</dbReference>
<protein>
    <recommendedName>
        <fullName evidence="1">Hydantoinase A/oxoprolinase domain-containing protein</fullName>
    </recommendedName>
</protein>
<dbReference type="InterPro" id="IPR002821">
    <property type="entry name" value="Hydantoinase_A"/>
</dbReference>
<dbReference type="Pfam" id="PF01968">
    <property type="entry name" value="Hydantoinase_A"/>
    <property type="match status" value="1"/>
</dbReference>
<dbReference type="InterPro" id="IPR043129">
    <property type="entry name" value="ATPase_NBD"/>
</dbReference>
<reference evidence="2" key="1">
    <citation type="journal article" date="2015" name="Nature">
        <title>Complex archaea that bridge the gap between prokaryotes and eukaryotes.</title>
        <authorList>
            <person name="Spang A."/>
            <person name="Saw J.H."/>
            <person name="Jorgensen S.L."/>
            <person name="Zaremba-Niedzwiedzka K."/>
            <person name="Martijn J."/>
            <person name="Lind A.E."/>
            <person name="van Eijk R."/>
            <person name="Schleper C."/>
            <person name="Guy L."/>
            <person name="Ettema T.J."/>
        </authorList>
    </citation>
    <scope>NUCLEOTIDE SEQUENCE</scope>
</reference>
<accession>A0A0F9T839</accession>
<dbReference type="AlphaFoldDB" id="A0A0F9T839"/>
<dbReference type="EMBL" id="LAZR01001879">
    <property type="protein sequence ID" value="KKN37668.1"/>
    <property type="molecule type" value="Genomic_DNA"/>
</dbReference>
<evidence type="ECO:0000313" key="2">
    <source>
        <dbReference type="EMBL" id="KKN37668.1"/>
    </source>
</evidence>
<dbReference type="InterPro" id="IPR002756">
    <property type="entry name" value="MfnF"/>
</dbReference>
<evidence type="ECO:0000259" key="1">
    <source>
        <dbReference type="Pfam" id="PF01968"/>
    </source>
</evidence>
<dbReference type="Gene3D" id="3.30.420.190">
    <property type="entry name" value="conserved archaeal protein q6m145"/>
    <property type="match status" value="1"/>
</dbReference>
<dbReference type="SUPFAM" id="SSF53067">
    <property type="entry name" value="Actin-like ATPase domain"/>
    <property type="match status" value="1"/>
</dbReference>